<feature type="domain" description="Major facilitator superfamily (MFS) profile" evidence="8">
    <location>
        <begin position="15"/>
        <end position="493"/>
    </location>
</feature>
<organism evidence="9 10">
    <name type="scientific">Umbelopsis vinacea</name>
    <dbReference type="NCBI Taxonomy" id="44442"/>
    <lineage>
        <taxon>Eukaryota</taxon>
        <taxon>Fungi</taxon>
        <taxon>Fungi incertae sedis</taxon>
        <taxon>Mucoromycota</taxon>
        <taxon>Mucoromycotina</taxon>
        <taxon>Umbelopsidomycetes</taxon>
        <taxon>Umbelopsidales</taxon>
        <taxon>Umbelopsidaceae</taxon>
        <taxon>Umbelopsis</taxon>
    </lineage>
</organism>
<accession>A0A8H7UFW3</accession>
<evidence type="ECO:0000256" key="7">
    <source>
        <dbReference type="SAM" id="Phobius"/>
    </source>
</evidence>
<dbReference type="InterPro" id="IPR045263">
    <property type="entry name" value="GLUT"/>
</dbReference>
<feature type="transmembrane region" description="Helical" evidence="7">
    <location>
        <begin position="469"/>
        <end position="489"/>
    </location>
</feature>
<feature type="transmembrane region" description="Helical" evidence="7">
    <location>
        <begin position="407"/>
        <end position="428"/>
    </location>
</feature>
<keyword evidence="6 7" id="KW-0472">Membrane</keyword>
<reference evidence="9" key="1">
    <citation type="submission" date="2020-12" db="EMBL/GenBank/DDBJ databases">
        <title>Metabolic potential, ecology and presence of endohyphal bacteria is reflected in genomic diversity of Mucoromycotina.</title>
        <authorList>
            <person name="Muszewska A."/>
            <person name="Okrasinska A."/>
            <person name="Steczkiewicz K."/>
            <person name="Drgas O."/>
            <person name="Orlowska M."/>
            <person name="Perlinska-Lenart U."/>
            <person name="Aleksandrzak-Piekarczyk T."/>
            <person name="Szatraj K."/>
            <person name="Zielenkiewicz U."/>
            <person name="Pilsyk S."/>
            <person name="Malc E."/>
            <person name="Mieczkowski P."/>
            <person name="Kruszewska J.S."/>
            <person name="Biernat P."/>
            <person name="Pawlowska J."/>
        </authorList>
    </citation>
    <scope>NUCLEOTIDE SEQUENCE</scope>
    <source>
        <strain evidence="9">WA0000051536</strain>
    </source>
</reference>
<evidence type="ECO:0000313" key="10">
    <source>
        <dbReference type="Proteomes" id="UP000612746"/>
    </source>
</evidence>
<dbReference type="InterPro" id="IPR005828">
    <property type="entry name" value="MFS_sugar_transport-like"/>
</dbReference>
<dbReference type="InterPro" id="IPR005829">
    <property type="entry name" value="Sugar_transporter_CS"/>
</dbReference>
<feature type="transmembrane region" description="Helical" evidence="7">
    <location>
        <begin position="377"/>
        <end position="401"/>
    </location>
</feature>
<evidence type="ECO:0000256" key="5">
    <source>
        <dbReference type="ARBA" id="ARBA00022989"/>
    </source>
</evidence>
<keyword evidence="5 7" id="KW-1133">Transmembrane helix</keyword>
<dbReference type="SUPFAM" id="SSF103473">
    <property type="entry name" value="MFS general substrate transporter"/>
    <property type="match status" value="1"/>
</dbReference>
<keyword evidence="3" id="KW-0813">Transport</keyword>
<evidence type="ECO:0000256" key="6">
    <source>
        <dbReference type="ARBA" id="ARBA00023136"/>
    </source>
</evidence>
<dbReference type="AlphaFoldDB" id="A0A8H7UFW3"/>
<dbReference type="PRINTS" id="PR00171">
    <property type="entry name" value="SUGRTRNSPORT"/>
</dbReference>
<dbReference type="InterPro" id="IPR036259">
    <property type="entry name" value="MFS_trans_sf"/>
</dbReference>
<feature type="transmembrane region" description="Helical" evidence="7">
    <location>
        <begin position="440"/>
        <end position="463"/>
    </location>
</feature>
<feature type="transmembrane region" description="Helical" evidence="7">
    <location>
        <begin position="348"/>
        <end position="370"/>
    </location>
</feature>
<dbReference type="Proteomes" id="UP000612746">
    <property type="component" value="Unassembled WGS sequence"/>
</dbReference>
<proteinExistence type="inferred from homology"/>
<keyword evidence="4 7" id="KW-0812">Transmembrane</keyword>
<evidence type="ECO:0000256" key="3">
    <source>
        <dbReference type="ARBA" id="ARBA00022448"/>
    </source>
</evidence>
<dbReference type="PROSITE" id="PS50850">
    <property type="entry name" value="MFS"/>
    <property type="match status" value="1"/>
</dbReference>
<dbReference type="PROSITE" id="PS00217">
    <property type="entry name" value="SUGAR_TRANSPORT_2"/>
    <property type="match status" value="1"/>
</dbReference>
<comment type="caution">
    <text evidence="9">The sequence shown here is derived from an EMBL/GenBank/DDBJ whole genome shotgun (WGS) entry which is preliminary data.</text>
</comment>
<gene>
    <name evidence="9" type="ORF">INT44_008335</name>
</gene>
<dbReference type="OrthoDB" id="4540492at2759"/>
<feature type="transmembrane region" description="Helical" evidence="7">
    <location>
        <begin position="119"/>
        <end position="139"/>
    </location>
</feature>
<feature type="transmembrane region" description="Helical" evidence="7">
    <location>
        <begin position="184"/>
        <end position="204"/>
    </location>
</feature>
<comment type="subcellular location">
    <subcellularLocation>
        <location evidence="1">Membrane</location>
        <topology evidence="1">Multi-pass membrane protein</topology>
    </subcellularLocation>
</comment>
<dbReference type="GO" id="GO:0016020">
    <property type="term" value="C:membrane"/>
    <property type="evidence" value="ECO:0007669"/>
    <property type="project" value="UniProtKB-SubCell"/>
</dbReference>
<feature type="transmembrane region" description="Helical" evidence="7">
    <location>
        <begin position="12"/>
        <end position="30"/>
    </location>
</feature>
<dbReference type="GO" id="GO:0015149">
    <property type="term" value="F:hexose transmembrane transporter activity"/>
    <property type="evidence" value="ECO:0007669"/>
    <property type="project" value="TreeGrafter"/>
</dbReference>
<evidence type="ECO:0000259" key="8">
    <source>
        <dbReference type="PROSITE" id="PS50850"/>
    </source>
</evidence>
<evidence type="ECO:0000256" key="4">
    <source>
        <dbReference type="ARBA" id="ARBA00022692"/>
    </source>
</evidence>
<feature type="transmembrane region" description="Helical" evidence="7">
    <location>
        <begin position="64"/>
        <end position="84"/>
    </location>
</feature>
<dbReference type="Pfam" id="PF00083">
    <property type="entry name" value="Sugar_tr"/>
    <property type="match status" value="2"/>
</dbReference>
<protein>
    <recommendedName>
        <fullName evidence="8">Major facilitator superfamily (MFS) profile domain-containing protein</fullName>
    </recommendedName>
</protein>
<evidence type="ECO:0000256" key="2">
    <source>
        <dbReference type="ARBA" id="ARBA00010992"/>
    </source>
</evidence>
<evidence type="ECO:0000313" key="9">
    <source>
        <dbReference type="EMBL" id="KAG2181520.1"/>
    </source>
</evidence>
<feature type="transmembrane region" description="Helical" evidence="7">
    <location>
        <begin position="160"/>
        <end position="178"/>
    </location>
</feature>
<keyword evidence="10" id="KW-1185">Reference proteome</keyword>
<comment type="similarity">
    <text evidence="2">Belongs to the major facilitator superfamily. Sugar transporter (TC 2.A.1.1) family.</text>
</comment>
<name>A0A8H7UFW3_9FUNG</name>
<dbReference type="PROSITE" id="PS51257">
    <property type="entry name" value="PROKAR_LIPOPROTEIN"/>
    <property type="match status" value="1"/>
</dbReference>
<dbReference type="InterPro" id="IPR020846">
    <property type="entry name" value="MFS_dom"/>
</dbReference>
<dbReference type="Gene3D" id="1.20.1250.20">
    <property type="entry name" value="MFS general substrate transporter like domains"/>
    <property type="match status" value="1"/>
</dbReference>
<evidence type="ECO:0000256" key="1">
    <source>
        <dbReference type="ARBA" id="ARBA00004141"/>
    </source>
</evidence>
<dbReference type="PANTHER" id="PTHR23503">
    <property type="entry name" value="SOLUTE CARRIER FAMILY 2"/>
    <property type="match status" value="1"/>
</dbReference>
<feature type="transmembrane region" description="Helical" evidence="7">
    <location>
        <begin position="96"/>
        <end position="113"/>
    </location>
</feature>
<feature type="transmembrane region" description="Helical" evidence="7">
    <location>
        <begin position="308"/>
        <end position="328"/>
    </location>
</feature>
<dbReference type="EMBL" id="JAEPRA010000008">
    <property type="protein sequence ID" value="KAG2181520.1"/>
    <property type="molecule type" value="Genomic_DNA"/>
</dbReference>
<dbReference type="InterPro" id="IPR003663">
    <property type="entry name" value="Sugar/inositol_transpt"/>
</dbReference>
<dbReference type="PANTHER" id="PTHR23503:SF8">
    <property type="entry name" value="FACILITATED GLUCOSE TRANSPORTER PROTEIN 1"/>
    <property type="match status" value="1"/>
</dbReference>
<sequence length="512" mass="55311">MDSRDLKYPGYMVFCTVVACIGSFSQGWTIGSPNIPGDATHNCANGYAHVNSSFLPDCLPMNSLLWGFSVSSFCIGGLLASLFGNYPLTKMGRKKTLVVNNIGWVIGAILIAFSTGPAMFTIGRIFCGISCGLGALATTTYVGEISTIQGRGAMGSMNQLMVVIGILLSNLIGLPLATVPLWRLNYALVAVPAIVQALLMSMCVESPRYLVSQNRLQEAKLVLQKLRPNADVSLEFQEIVAGQRGAQYSEVPTDSKTGNNELAPLQQGTEKSISQEFSGAEESAEIGVSPHEKSVEAMSIIQLFKHRVVRVITFTVLFLHCTQQLSAINGVMYYSTTIFLSAYDAETSMYMAIGTSALNLVCTIVQVVLIDRVGRRFLLILSQAGACLFCITLVIGGYFVINELLVASVFLFVASFAVGLGPIPWMITSELSPTYAASSMGAIATCANWSMNFVIGLVFPTLMDSLNSFSFIIFGCILFCSTIITILFVPETKGKPIEQVYAEYDKKYGGKQ</sequence>